<evidence type="ECO:0000313" key="3">
    <source>
        <dbReference type="Proteomes" id="UP001526143"/>
    </source>
</evidence>
<sequence length="157" mass="17816">MRLPKVLLTFVLLLNLFQNKAQAVFHDYQEIPGRTNDGVKLYLDANHVEIQKDGNRRFHYVVTKTKPTRNSKYQLYFDESASYATGVTPWCRFGKVQKDTRLNFDARVAASPSWIATKTIVYEGGEYEDTLIVTADSTASKNLLARVCNSEAVIGDF</sequence>
<keyword evidence="3" id="KW-1185">Reference proteome</keyword>
<reference evidence="2 3" key="1">
    <citation type="submission" date="2022-10" db="EMBL/GenBank/DDBJ databases">
        <title>Identification of biosynthetic pathway for the production of the potent trypsin inhibitor radiosumin.</title>
        <authorList>
            <person name="Fewer D.P."/>
            <person name="Delbaje E."/>
            <person name="Ouyang X."/>
            <person name="Agostino P.D."/>
            <person name="Wahlsten M."/>
            <person name="Jokela J."/>
            <person name="Permi P."/>
            <person name="Haapaniemi E."/>
            <person name="Koistinen H."/>
        </authorList>
    </citation>
    <scope>NUCLEOTIDE SEQUENCE [LARGE SCALE GENOMIC DNA]</scope>
    <source>
        <strain evidence="2 3">NIES-515</strain>
    </source>
</reference>
<dbReference type="Proteomes" id="UP001526143">
    <property type="component" value="Unassembled WGS sequence"/>
</dbReference>
<feature type="chain" id="PRO_5045131577" evidence="1">
    <location>
        <begin position="24"/>
        <end position="157"/>
    </location>
</feature>
<proteinExistence type="predicted"/>
<dbReference type="EMBL" id="JAOWRF010000197">
    <property type="protein sequence ID" value="MCV3214508.1"/>
    <property type="molecule type" value="Genomic_DNA"/>
</dbReference>
<gene>
    <name evidence="2" type="ORF">OGM63_13465</name>
</gene>
<feature type="signal peptide" evidence="1">
    <location>
        <begin position="1"/>
        <end position="23"/>
    </location>
</feature>
<protein>
    <submittedName>
        <fullName evidence="2">Uncharacterized protein</fullName>
    </submittedName>
</protein>
<organism evidence="2 3">
    <name type="scientific">Plectonema radiosum NIES-515</name>
    <dbReference type="NCBI Taxonomy" id="2986073"/>
    <lineage>
        <taxon>Bacteria</taxon>
        <taxon>Bacillati</taxon>
        <taxon>Cyanobacteriota</taxon>
        <taxon>Cyanophyceae</taxon>
        <taxon>Oscillatoriophycideae</taxon>
        <taxon>Oscillatoriales</taxon>
        <taxon>Microcoleaceae</taxon>
        <taxon>Plectonema</taxon>
    </lineage>
</organism>
<name>A0ABT3AZF4_9CYAN</name>
<evidence type="ECO:0000256" key="1">
    <source>
        <dbReference type="SAM" id="SignalP"/>
    </source>
</evidence>
<comment type="caution">
    <text evidence="2">The sequence shown here is derived from an EMBL/GenBank/DDBJ whole genome shotgun (WGS) entry which is preliminary data.</text>
</comment>
<keyword evidence="1" id="KW-0732">Signal</keyword>
<accession>A0ABT3AZF4</accession>
<dbReference type="RefSeq" id="WP_263746087.1">
    <property type="nucleotide sequence ID" value="NZ_JAOWRF010000197.1"/>
</dbReference>
<evidence type="ECO:0000313" key="2">
    <source>
        <dbReference type="EMBL" id="MCV3214508.1"/>
    </source>
</evidence>